<dbReference type="GO" id="GO:0032259">
    <property type="term" value="P:methylation"/>
    <property type="evidence" value="ECO:0007669"/>
    <property type="project" value="UniProtKB-KW"/>
</dbReference>
<comment type="similarity">
    <text evidence="1">Belongs to the methyltransferase superfamily.</text>
</comment>
<dbReference type="Gene3D" id="3.40.50.150">
    <property type="entry name" value="Vaccinia Virus protein VP39"/>
    <property type="match status" value="1"/>
</dbReference>
<gene>
    <name evidence="6" type="ORF">DFH07DRAFT_881761</name>
</gene>
<evidence type="ECO:0000313" key="7">
    <source>
        <dbReference type="Proteomes" id="UP001215280"/>
    </source>
</evidence>
<feature type="domain" description="Methyltransferase type 11" evidence="5">
    <location>
        <begin position="50"/>
        <end position="164"/>
    </location>
</feature>
<name>A0AAD7JL10_9AGAR</name>
<accession>A0AAD7JL10</accession>
<dbReference type="InterPro" id="IPR013216">
    <property type="entry name" value="Methyltransf_11"/>
</dbReference>
<evidence type="ECO:0000259" key="5">
    <source>
        <dbReference type="Pfam" id="PF08241"/>
    </source>
</evidence>
<keyword evidence="7" id="KW-1185">Reference proteome</keyword>
<protein>
    <submittedName>
        <fullName evidence="6">S-adenosyl-L-methionine-dependent methyltransferase</fullName>
    </submittedName>
</protein>
<dbReference type="Pfam" id="PF08241">
    <property type="entry name" value="Methyltransf_11"/>
    <property type="match status" value="1"/>
</dbReference>
<dbReference type="InterPro" id="IPR029063">
    <property type="entry name" value="SAM-dependent_MTases_sf"/>
</dbReference>
<proteinExistence type="inferred from homology"/>
<evidence type="ECO:0000256" key="2">
    <source>
        <dbReference type="ARBA" id="ARBA00022603"/>
    </source>
</evidence>
<dbReference type="Proteomes" id="UP001215280">
    <property type="component" value="Unassembled WGS sequence"/>
</dbReference>
<sequence>MATFAKSTFNAARYAASRPTYPRSLFDTIFIYHEKSLAMDGTSAGWHHALDLGCGTGQATAELLIKSPEEPGVEPDSAQTLGFARVTGVDPSEKMISSARAYASVLGDRSSALDFVHSAAEDLKFVEDGSVDMVVAAQAAHWFEWDRLWPELSRVLKHGGTVAFWVYSEFRLPQYPQLTHLITEYAQGKDPMTSLGPHWEPGRRILTNHLLDIAPPPTGWDDVERVFFTGDYYPSLPHPHLEPIMRKTMTWGGAGLHGYLKSFSSLHRYHETFPEDLERSDGDIATRFLRTLMETAQVPLGEEGENQEVEVEWPMALVLVRKELDPSDPWKIRHDEFQARLTEFKRSYDAEAASEPDPTDVHQTRKKLDKWIAAQAKVVEMLDEDLDNIPIEVDENQVEIENQLEITENQVEVNEDRVEIDENQVEQVDEEYEDDREEGMNRYVENMESIKETVTWHLTFKRGLDTALELAMATEAEIGRENRDAGIDRWMELMQAKMEELTPVNMEELGPMPMPGGDEKPTDEQIAGMENLIETLTEEQLDDMEQVEAMTGIIAIVTEMINAVENEPISDIVRDLYISAATEVTREIAIE</sequence>
<dbReference type="AlphaFoldDB" id="A0AAD7JL10"/>
<evidence type="ECO:0000256" key="1">
    <source>
        <dbReference type="ARBA" id="ARBA00008361"/>
    </source>
</evidence>
<dbReference type="SUPFAM" id="SSF53335">
    <property type="entry name" value="S-adenosyl-L-methionine-dependent methyltransferases"/>
    <property type="match status" value="1"/>
</dbReference>
<dbReference type="PANTHER" id="PTHR44942:SF4">
    <property type="entry name" value="METHYLTRANSFERASE TYPE 11 DOMAIN-CONTAINING PROTEIN"/>
    <property type="match status" value="1"/>
</dbReference>
<organism evidence="6 7">
    <name type="scientific">Mycena maculata</name>
    <dbReference type="NCBI Taxonomy" id="230809"/>
    <lineage>
        <taxon>Eukaryota</taxon>
        <taxon>Fungi</taxon>
        <taxon>Dikarya</taxon>
        <taxon>Basidiomycota</taxon>
        <taxon>Agaricomycotina</taxon>
        <taxon>Agaricomycetes</taxon>
        <taxon>Agaricomycetidae</taxon>
        <taxon>Agaricales</taxon>
        <taxon>Marasmiineae</taxon>
        <taxon>Mycenaceae</taxon>
        <taxon>Mycena</taxon>
    </lineage>
</organism>
<comment type="caution">
    <text evidence="6">The sequence shown here is derived from an EMBL/GenBank/DDBJ whole genome shotgun (WGS) entry which is preliminary data.</text>
</comment>
<keyword evidence="4" id="KW-0175">Coiled coil</keyword>
<dbReference type="PANTHER" id="PTHR44942">
    <property type="entry name" value="METHYLTRANSF_11 DOMAIN-CONTAINING PROTEIN"/>
    <property type="match status" value="1"/>
</dbReference>
<feature type="coiled-coil region" evidence="4">
    <location>
        <begin position="397"/>
        <end position="438"/>
    </location>
</feature>
<reference evidence="6" key="1">
    <citation type="submission" date="2023-03" db="EMBL/GenBank/DDBJ databases">
        <title>Massive genome expansion in bonnet fungi (Mycena s.s.) driven by repeated elements and novel gene families across ecological guilds.</title>
        <authorList>
            <consortium name="Lawrence Berkeley National Laboratory"/>
            <person name="Harder C.B."/>
            <person name="Miyauchi S."/>
            <person name="Viragh M."/>
            <person name="Kuo A."/>
            <person name="Thoen E."/>
            <person name="Andreopoulos B."/>
            <person name="Lu D."/>
            <person name="Skrede I."/>
            <person name="Drula E."/>
            <person name="Henrissat B."/>
            <person name="Morin E."/>
            <person name="Kohler A."/>
            <person name="Barry K."/>
            <person name="LaButti K."/>
            <person name="Morin E."/>
            <person name="Salamov A."/>
            <person name="Lipzen A."/>
            <person name="Mereny Z."/>
            <person name="Hegedus B."/>
            <person name="Baldrian P."/>
            <person name="Stursova M."/>
            <person name="Weitz H."/>
            <person name="Taylor A."/>
            <person name="Grigoriev I.V."/>
            <person name="Nagy L.G."/>
            <person name="Martin F."/>
            <person name="Kauserud H."/>
        </authorList>
    </citation>
    <scope>NUCLEOTIDE SEQUENCE</scope>
    <source>
        <strain evidence="6">CBHHK188m</strain>
    </source>
</reference>
<keyword evidence="2 6" id="KW-0489">Methyltransferase</keyword>
<dbReference type="CDD" id="cd02440">
    <property type="entry name" value="AdoMet_MTases"/>
    <property type="match status" value="1"/>
</dbReference>
<dbReference type="EMBL" id="JARJLG010000035">
    <property type="protein sequence ID" value="KAJ7765512.1"/>
    <property type="molecule type" value="Genomic_DNA"/>
</dbReference>
<evidence type="ECO:0000256" key="3">
    <source>
        <dbReference type="ARBA" id="ARBA00022679"/>
    </source>
</evidence>
<keyword evidence="3" id="KW-0808">Transferase</keyword>
<dbReference type="GO" id="GO:0008757">
    <property type="term" value="F:S-adenosylmethionine-dependent methyltransferase activity"/>
    <property type="evidence" value="ECO:0007669"/>
    <property type="project" value="InterPro"/>
</dbReference>
<evidence type="ECO:0000313" key="6">
    <source>
        <dbReference type="EMBL" id="KAJ7765512.1"/>
    </source>
</evidence>
<dbReference type="InterPro" id="IPR051052">
    <property type="entry name" value="Diverse_substrate_MTase"/>
</dbReference>
<evidence type="ECO:0000256" key="4">
    <source>
        <dbReference type="SAM" id="Coils"/>
    </source>
</evidence>